<evidence type="ECO:0000313" key="1">
    <source>
        <dbReference type="EMBL" id="CAJ2654058.1"/>
    </source>
</evidence>
<name>A0ACB0KCA2_TRIPR</name>
<accession>A0ACB0KCA2</accession>
<dbReference type="EMBL" id="CASHSV030000206">
    <property type="protein sequence ID" value="CAJ2654058.1"/>
    <property type="molecule type" value="Genomic_DNA"/>
</dbReference>
<sequence length="263" mass="29371">MWRLAKNILPTRSNLHKKDIDLHDWILKWMVCQDPLGVQLFCTLLWKFWARRNAVIFNGWQMDATWLALDAMNFVHEFNEVNPSRNRRVQVSQAISDPSRSTSMNSIFVDAGCCNSGHTVWGLVLRNLNGETVFSACKREDITAEPLLAEALGVRWVLQVATDQGINSISIYSDATHVVNCINKRSNFAAINLIAQECRNLMAGLTNASVMFVSRTQNCDAHNLASLAKVVGSRTWVGVSPLVSDFSVSTAVCNFISCVPTCY</sequence>
<evidence type="ECO:0000313" key="2">
    <source>
        <dbReference type="Proteomes" id="UP001177021"/>
    </source>
</evidence>
<dbReference type="Proteomes" id="UP001177021">
    <property type="component" value="Unassembled WGS sequence"/>
</dbReference>
<reference evidence="1" key="1">
    <citation type="submission" date="2023-10" db="EMBL/GenBank/DDBJ databases">
        <authorList>
            <person name="Rodriguez Cubillos JULIANA M."/>
            <person name="De Vega J."/>
        </authorList>
    </citation>
    <scope>NUCLEOTIDE SEQUENCE</scope>
</reference>
<protein>
    <submittedName>
        <fullName evidence="1">Uncharacterized protein</fullName>
    </submittedName>
</protein>
<keyword evidence="2" id="KW-1185">Reference proteome</keyword>
<proteinExistence type="predicted"/>
<comment type="caution">
    <text evidence="1">The sequence shown here is derived from an EMBL/GenBank/DDBJ whole genome shotgun (WGS) entry which is preliminary data.</text>
</comment>
<gene>
    <name evidence="1" type="ORF">MILVUS5_LOCUS21289</name>
</gene>
<organism evidence="1 2">
    <name type="scientific">Trifolium pratense</name>
    <name type="common">Red clover</name>
    <dbReference type="NCBI Taxonomy" id="57577"/>
    <lineage>
        <taxon>Eukaryota</taxon>
        <taxon>Viridiplantae</taxon>
        <taxon>Streptophyta</taxon>
        <taxon>Embryophyta</taxon>
        <taxon>Tracheophyta</taxon>
        <taxon>Spermatophyta</taxon>
        <taxon>Magnoliopsida</taxon>
        <taxon>eudicotyledons</taxon>
        <taxon>Gunneridae</taxon>
        <taxon>Pentapetalae</taxon>
        <taxon>rosids</taxon>
        <taxon>fabids</taxon>
        <taxon>Fabales</taxon>
        <taxon>Fabaceae</taxon>
        <taxon>Papilionoideae</taxon>
        <taxon>50 kb inversion clade</taxon>
        <taxon>NPAAA clade</taxon>
        <taxon>Hologalegina</taxon>
        <taxon>IRL clade</taxon>
        <taxon>Trifolieae</taxon>
        <taxon>Trifolium</taxon>
    </lineage>
</organism>